<keyword evidence="10" id="KW-1185">Reference proteome</keyword>
<organism evidence="9 10">
    <name type="scientific">Marinomonas aquiplantarum</name>
    <dbReference type="NCBI Taxonomy" id="491951"/>
    <lineage>
        <taxon>Bacteria</taxon>
        <taxon>Pseudomonadati</taxon>
        <taxon>Pseudomonadota</taxon>
        <taxon>Gammaproteobacteria</taxon>
        <taxon>Oceanospirillales</taxon>
        <taxon>Oceanospirillaceae</taxon>
        <taxon>Marinomonas</taxon>
    </lineage>
</organism>
<evidence type="ECO:0000256" key="6">
    <source>
        <dbReference type="ARBA" id="ARBA00022989"/>
    </source>
</evidence>
<comment type="subcellular location">
    <subcellularLocation>
        <location evidence="1">Cell membrane</location>
        <topology evidence="1">Multi-pass membrane protein</topology>
    </subcellularLocation>
</comment>
<feature type="transmembrane region" description="Helical" evidence="8">
    <location>
        <begin position="20"/>
        <end position="40"/>
    </location>
</feature>
<comment type="similarity">
    <text evidence="2">Belongs to the binding-protein-dependent transport system permease family. FecCD subfamily.</text>
</comment>
<dbReference type="GO" id="GO:0022857">
    <property type="term" value="F:transmembrane transporter activity"/>
    <property type="evidence" value="ECO:0007669"/>
    <property type="project" value="InterPro"/>
</dbReference>
<dbReference type="EMBL" id="QNRF01000007">
    <property type="protein sequence ID" value="RBO82022.1"/>
    <property type="molecule type" value="Genomic_DNA"/>
</dbReference>
<keyword evidence="5 8" id="KW-0812">Transmembrane</keyword>
<evidence type="ECO:0000256" key="7">
    <source>
        <dbReference type="ARBA" id="ARBA00023136"/>
    </source>
</evidence>
<keyword evidence="3" id="KW-0813">Transport</keyword>
<keyword evidence="6 8" id="KW-1133">Transmembrane helix</keyword>
<dbReference type="RefSeq" id="WP_245931946.1">
    <property type="nucleotide sequence ID" value="NZ_QNRF01000007.1"/>
</dbReference>
<dbReference type="AlphaFoldDB" id="A0A366CW03"/>
<dbReference type="InterPro" id="IPR037294">
    <property type="entry name" value="ABC_BtuC-like"/>
</dbReference>
<evidence type="ECO:0000313" key="9">
    <source>
        <dbReference type="EMBL" id="RBO82022.1"/>
    </source>
</evidence>
<dbReference type="InterPro" id="IPR000522">
    <property type="entry name" value="ABC_transptr_permease_BtuC"/>
</dbReference>
<sequence>MMMEVHSPSYITQRLSLSRLSGAFVLCVVLLLASFVHLSVGAKSLDWMTIWHALTAYDPSDLDQAIVRESRQARLLVALMVGAALALAGVIMQAISSNPLADPGLLGINSGAAFFVVASLLFLPSLSHHYLPVFAFLGATFAALLVMALSGSQQNSERLILAGVAITALFASMTAILLLIDQQGLDKLRHWLTGAIGASDLKKLEWVYPYLLGAVLYSFVLVRSLNAFHLGERVAASLGVNVMLLKLSGLVLVVILSGSVVAVAGPIGFVGLVVPHMARLLIRNGYVWLFVYSLLLGALLLVLSDIAARMILRPYEINTGIVTAFVGAPVFIALVLGKMR</sequence>
<dbReference type="Proteomes" id="UP000252086">
    <property type="component" value="Unassembled WGS sequence"/>
</dbReference>
<feature type="transmembrane region" description="Helical" evidence="8">
    <location>
        <begin position="104"/>
        <end position="123"/>
    </location>
</feature>
<keyword evidence="7 8" id="KW-0472">Membrane</keyword>
<feature type="transmembrane region" description="Helical" evidence="8">
    <location>
        <begin position="250"/>
        <end position="274"/>
    </location>
</feature>
<evidence type="ECO:0000256" key="4">
    <source>
        <dbReference type="ARBA" id="ARBA00022475"/>
    </source>
</evidence>
<comment type="caution">
    <text evidence="9">The sequence shown here is derived from an EMBL/GenBank/DDBJ whole genome shotgun (WGS) entry which is preliminary data.</text>
</comment>
<evidence type="ECO:0000256" key="2">
    <source>
        <dbReference type="ARBA" id="ARBA00007935"/>
    </source>
</evidence>
<dbReference type="FunFam" id="1.10.3470.10:FF:000001">
    <property type="entry name" value="Vitamin B12 ABC transporter permease BtuC"/>
    <property type="match status" value="1"/>
</dbReference>
<dbReference type="CDD" id="cd06550">
    <property type="entry name" value="TM_ABC_iron-siderophores_like"/>
    <property type="match status" value="1"/>
</dbReference>
<evidence type="ECO:0000256" key="8">
    <source>
        <dbReference type="SAM" id="Phobius"/>
    </source>
</evidence>
<dbReference type="PANTHER" id="PTHR30472">
    <property type="entry name" value="FERRIC ENTEROBACTIN TRANSPORT SYSTEM PERMEASE PROTEIN"/>
    <property type="match status" value="1"/>
</dbReference>
<dbReference type="Pfam" id="PF01032">
    <property type="entry name" value="FecCD"/>
    <property type="match status" value="1"/>
</dbReference>
<accession>A0A366CW03</accession>
<dbReference type="GO" id="GO:0033214">
    <property type="term" value="P:siderophore-iron import into cell"/>
    <property type="evidence" value="ECO:0007669"/>
    <property type="project" value="TreeGrafter"/>
</dbReference>
<evidence type="ECO:0000256" key="1">
    <source>
        <dbReference type="ARBA" id="ARBA00004651"/>
    </source>
</evidence>
<protein>
    <submittedName>
        <fullName evidence="9">Iron complex transport system permease protein</fullName>
    </submittedName>
</protein>
<reference evidence="9 10" key="1">
    <citation type="submission" date="2018-06" db="EMBL/GenBank/DDBJ databases">
        <title>Genomic Encyclopedia of Type Strains, Phase III (KMG-III): the genomes of soil and plant-associated and newly described type strains.</title>
        <authorList>
            <person name="Whitman W."/>
        </authorList>
    </citation>
    <scope>NUCLEOTIDE SEQUENCE [LARGE SCALE GENOMIC DNA]</scope>
    <source>
        <strain evidence="9 10">CECT 7732</strain>
    </source>
</reference>
<keyword evidence="4" id="KW-1003">Cell membrane</keyword>
<feature type="transmembrane region" description="Helical" evidence="8">
    <location>
        <begin position="317"/>
        <end position="337"/>
    </location>
</feature>
<name>A0A366CW03_9GAMM</name>
<dbReference type="PANTHER" id="PTHR30472:SF1">
    <property type="entry name" value="FE(3+) DICITRATE TRANSPORT SYSTEM PERMEASE PROTEIN FECC-RELATED"/>
    <property type="match status" value="1"/>
</dbReference>
<feature type="transmembrane region" description="Helical" evidence="8">
    <location>
        <begin position="159"/>
        <end position="180"/>
    </location>
</feature>
<dbReference type="Gene3D" id="1.10.3470.10">
    <property type="entry name" value="ABC transporter involved in vitamin B12 uptake, BtuC"/>
    <property type="match status" value="1"/>
</dbReference>
<gene>
    <name evidence="9" type="ORF">DFP76_107180</name>
</gene>
<dbReference type="GO" id="GO:0005886">
    <property type="term" value="C:plasma membrane"/>
    <property type="evidence" value="ECO:0007669"/>
    <property type="project" value="UniProtKB-SubCell"/>
</dbReference>
<feature type="transmembrane region" description="Helical" evidence="8">
    <location>
        <begin position="75"/>
        <end position="92"/>
    </location>
</feature>
<evidence type="ECO:0000256" key="3">
    <source>
        <dbReference type="ARBA" id="ARBA00022448"/>
    </source>
</evidence>
<feature type="transmembrane region" description="Helical" evidence="8">
    <location>
        <begin position="130"/>
        <end position="153"/>
    </location>
</feature>
<feature type="transmembrane region" description="Helical" evidence="8">
    <location>
        <begin position="207"/>
        <end position="230"/>
    </location>
</feature>
<proteinExistence type="inferred from homology"/>
<feature type="transmembrane region" description="Helical" evidence="8">
    <location>
        <begin position="286"/>
        <end position="311"/>
    </location>
</feature>
<evidence type="ECO:0000256" key="5">
    <source>
        <dbReference type="ARBA" id="ARBA00022692"/>
    </source>
</evidence>
<evidence type="ECO:0000313" key="10">
    <source>
        <dbReference type="Proteomes" id="UP000252086"/>
    </source>
</evidence>
<dbReference type="SUPFAM" id="SSF81345">
    <property type="entry name" value="ABC transporter involved in vitamin B12 uptake, BtuC"/>
    <property type="match status" value="1"/>
</dbReference>